<accession>A0A6A3ERI2</accession>
<evidence type="ECO:0000313" key="11">
    <source>
        <dbReference type="Proteomes" id="UP000437068"/>
    </source>
</evidence>
<comment type="caution">
    <text evidence="1">The sequence shown here is derived from an EMBL/GenBank/DDBJ whole genome shotgun (WGS) entry which is preliminary data.</text>
</comment>
<protein>
    <submittedName>
        <fullName evidence="1">Uncharacterized protein</fullName>
    </submittedName>
</protein>
<evidence type="ECO:0000313" key="5">
    <source>
        <dbReference type="EMBL" id="KAE9214809.1"/>
    </source>
</evidence>
<dbReference type="EMBL" id="QXGA01000855">
    <property type="protein sequence ID" value="KAE9138315.1"/>
    <property type="molecule type" value="Genomic_DNA"/>
</dbReference>
<organism evidence="1 9">
    <name type="scientific">Phytophthora fragariae</name>
    <dbReference type="NCBI Taxonomy" id="53985"/>
    <lineage>
        <taxon>Eukaryota</taxon>
        <taxon>Sar</taxon>
        <taxon>Stramenopiles</taxon>
        <taxon>Oomycota</taxon>
        <taxon>Peronosporomycetes</taxon>
        <taxon>Peronosporales</taxon>
        <taxon>Peronosporaceae</taxon>
        <taxon>Phytophthora</taxon>
    </lineage>
</organism>
<evidence type="ECO:0000313" key="4">
    <source>
        <dbReference type="EMBL" id="KAE9138315.1"/>
    </source>
</evidence>
<reference evidence="9 10" key="1">
    <citation type="submission" date="2018-08" db="EMBL/GenBank/DDBJ databases">
        <title>Genomic investigation of the strawberry pathogen Phytophthora fragariae indicates pathogenicity is determined by transcriptional variation in three key races.</title>
        <authorList>
            <person name="Adams T.M."/>
            <person name="Armitage A.D."/>
            <person name="Sobczyk M.K."/>
            <person name="Bates H.J."/>
            <person name="Dunwell J.M."/>
            <person name="Nellist C.F."/>
            <person name="Harrison R.J."/>
        </authorList>
    </citation>
    <scope>NUCLEOTIDE SEQUENCE [LARGE SCALE GENOMIC DNA]</scope>
    <source>
        <strain evidence="7 11">A4</strain>
        <strain evidence="6 12">BC-1</strain>
        <strain evidence="5 10">NOV-27</strain>
        <strain evidence="4 13">NOV-5</strain>
        <strain evidence="3 14">NOV-71</strain>
        <strain evidence="8 16">NOV-77</strain>
        <strain evidence="1 9">NOV-9</strain>
        <strain evidence="2 15">SCRP245</strain>
    </source>
</reference>
<dbReference type="EMBL" id="QXGB01000442">
    <property type="protein sequence ID" value="KAE9214809.1"/>
    <property type="molecule type" value="Genomic_DNA"/>
</dbReference>
<evidence type="ECO:0000313" key="2">
    <source>
        <dbReference type="EMBL" id="KAE9005296.1"/>
    </source>
</evidence>
<evidence type="ECO:0000313" key="16">
    <source>
        <dbReference type="Proteomes" id="UP000486351"/>
    </source>
</evidence>
<gene>
    <name evidence="7" type="ORF">PF001_g10440</name>
    <name evidence="6" type="ORF">PF002_g9663</name>
    <name evidence="5" type="ORF">PF005_g9680</name>
    <name evidence="4" type="ORF">PF006_g13972</name>
    <name evidence="3" type="ORF">PF007_g9263</name>
    <name evidence="8" type="ORF">PF008_g14306</name>
    <name evidence="1" type="ORF">PF009_g13975</name>
    <name evidence="2" type="ORF">PF011_g12097</name>
</gene>
<dbReference type="Proteomes" id="UP000437068">
    <property type="component" value="Unassembled WGS sequence"/>
</dbReference>
<evidence type="ECO:0000313" key="9">
    <source>
        <dbReference type="Proteomes" id="UP000429523"/>
    </source>
</evidence>
<dbReference type="AlphaFoldDB" id="A0A6A3ERI2"/>
<evidence type="ECO:0000313" key="6">
    <source>
        <dbReference type="EMBL" id="KAE9240657.1"/>
    </source>
</evidence>
<name>A0A6A3ERI2_9STRA</name>
<sequence length="83" mass="8125">MRPAPVGALLAVDADAASTACGSAAEVLSVVVVVDSCGPPELATAVMVSTPEVAGAIAFLALVGVASNCPILPSSRFIVLRSC</sequence>
<evidence type="ECO:0000313" key="10">
    <source>
        <dbReference type="Proteomes" id="UP000433483"/>
    </source>
</evidence>
<dbReference type="Proteomes" id="UP000441208">
    <property type="component" value="Unassembled WGS sequence"/>
</dbReference>
<evidence type="ECO:0000313" key="1">
    <source>
        <dbReference type="EMBL" id="KAE8936094.1"/>
    </source>
</evidence>
<evidence type="ECO:0000313" key="13">
    <source>
        <dbReference type="Proteomes" id="UP000440732"/>
    </source>
</evidence>
<dbReference type="Proteomes" id="UP000440367">
    <property type="component" value="Unassembled WGS sequence"/>
</dbReference>
<evidence type="ECO:0000313" key="12">
    <source>
        <dbReference type="Proteomes" id="UP000440367"/>
    </source>
</evidence>
<dbReference type="Proteomes" id="UP000429523">
    <property type="component" value="Unassembled WGS sequence"/>
</dbReference>
<evidence type="ECO:0000313" key="15">
    <source>
        <dbReference type="Proteomes" id="UP000460718"/>
    </source>
</evidence>
<dbReference type="Proteomes" id="UP000440732">
    <property type="component" value="Unassembled WGS sequence"/>
</dbReference>
<dbReference type="EMBL" id="QXGD01000403">
    <property type="protein sequence ID" value="KAE9240657.1"/>
    <property type="molecule type" value="Genomic_DNA"/>
</dbReference>
<dbReference type="EMBL" id="QXGF01000749">
    <property type="protein sequence ID" value="KAE8936094.1"/>
    <property type="molecule type" value="Genomic_DNA"/>
</dbReference>
<evidence type="ECO:0000313" key="8">
    <source>
        <dbReference type="EMBL" id="KAE9333717.1"/>
    </source>
</evidence>
<keyword evidence="10" id="KW-1185">Reference proteome</keyword>
<dbReference type="EMBL" id="QXFY01000880">
    <property type="protein sequence ID" value="KAE9333717.1"/>
    <property type="molecule type" value="Genomic_DNA"/>
</dbReference>
<dbReference type="EMBL" id="QXFW01000691">
    <property type="protein sequence ID" value="KAE9005296.1"/>
    <property type="molecule type" value="Genomic_DNA"/>
</dbReference>
<proteinExistence type="predicted"/>
<dbReference type="EMBL" id="QXGE01000526">
    <property type="protein sequence ID" value="KAE9309948.1"/>
    <property type="molecule type" value="Genomic_DNA"/>
</dbReference>
<evidence type="ECO:0000313" key="7">
    <source>
        <dbReference type="EMBL" id="KAE9309948.1"/>
    </source>
</evidence>
<evidence type="ECO:0000313" key="3">
    <source>
        <dbReference type="EMBL" id="KAE9117509.1"/>
    </source>
</evidence>
<dbReference type="Proteomes" id="UP000460718">
    <property type="component" value="Unassembled WGS sequence"/>
</dbReference>
<dbReference type="Proteomes" id="UP000486351">
    <property type="component" value="Unassembled WGS sequence"/>
</dbReference>
<dbReference type="EMBL" id="QXFZ01000411">
    <property type="protein sequence ID" value="KAE9117509.1"/>
    <property type="molecule type" value="Genomic_DNA"/>
</dbReference>
<evidence type="ECO:0000313" key="14">
    <source>
        <dbReference type="Proteomes" id="UP000441208"/>
    </source>
</evidence>
<dbReference type="Proteomes" id="UP000433483">
    <property type="component" value="Unassembled WGS sequence"/>
</dbReference>